<dbReference type="Pfam" id="PF03732">
    <property type="entry name" value="Retrotrans_gag"/>
    <property type="match status" value="1"/>
</dbReference>
<organism evidence="2 3">
    <name type="scientific">Rhizoctonia solani AG-3 Rhs1AP</name>
    <dbReference type="NCBI Taxonomy" id="1086054"/>
    <lineage>
        <taxon>Eukaryota</taxon>
        <taxon>Fungi</taxon>
        <taxon>Dikarya</taxon>
        <taxon>Basidiomycota</taxon>
        <taxon>Agaricomycotina</taxon>
        <taxon>Agaricomycetes</taxon>
        <taxon>Cantharellales</taxon>
        <taxon>Ceratobasidiaceae</taxon>
        <taxon>Rhizoctonia</taxon>
    </lineage>
</organism>
<proteinExistence type="predicted"/>
<comment type="caution">
    <text evidence="2">The sequence shown here is derived from an EMBL/GenBank/DDBJ whole genome shotgun (WGS) entry which is preliminary data.</text>
</comment>
<feature type="domain" description="Retrotransposon gag" evidence="1">
    <location>
        <begin position="174"/>
        <end position="270"/>
    </location>
</feature>
<sequence>MFNPDTAGIPEFLREIYEQLVLLRGEVATLEQDTTNRLEGISQDIALTITRLNTVEYVVSSIPGASIAGPGGQRTGLHVPSGPTVSSPLVPVSISAAPAPPTVTAPAPVPLIPIPAPGPAPIIPAPTLPSGIKFAKPPMYNGKDKEKLEEFELKCSMYLDSHDPCMHPKTKINFVTGYLEEEAQRWLTPFLIEEGRTPFSVPFLNDWGLFWAEMSHRFGEHNKVEKFRLALRKLKQTKDVQSYLYEFQRYAQPLNYGDNDLRDRFYDGLKSEIHQMMMTTRFRPQEHTFAEVRQEALRIWEDLETFKTLHNSSKPIEKQTTFPPPRQMHLPHVLALTMGMQYIGLSTDGPKKGISKLLDESMAWSPPP</sequence>
<dbReference type="EMBL" id="JATN01000321">
    <property type="protein sequence ID" value="EUC59884.1"/>
    <property type="molecule type" value="Genomic_DNA"/>
</dbReference>
<feature type="non-terminal residue" evidence="2">
    <location>
        <position position="368"/>
    </location>
</feature>
<dbReference type="InterPro" id="IPR005162">
    <property type="entry name" value="Retrotrans_gag_dom"/>
</dbReference>
<evidence type="ECO:0000259" key="1">
    <source>
        <dbReference type="Pfam" id="PF03732"/>
    </source>
</evidence>
<evidence type="ECO:0000313" key="3">
    <source>
        <dbReference type="Proteomes" id="UP000030108"/>
    </source>
</evidence>
<accession>A0A0A1UL60</accession>
<dbReference type="AlphaFoldDB" id="A0A0A1UL60"/>
<evidence type="ECO:0000313" key="2">
    <source>
        <dbReference type="EMBL" id="EUC59884.1"/>
    </source>
</evidence>
<dbReference type="OrthoDB" id="10527413at2759"/>
<dbReference type="Proteomes" id="UP000030108">
    <property type="component" value="Unassembled WGS sequence"/>
</dbReference>
<name>A0A0A1UL60_9AGAM</name>
<gene>
    <name evidence="2" type="ORF">RSOL_330620</name>
</gene>
<reference evidence="3" key="1">
    <citation type="journal article" date="2014" name="Genome Announc.">
        <title>Draft genome sequence of the plant-pathogenic soil fungus Rhizoctonia solani anastomosis group 3 strain Rhs1AP.</title>
        <authorList>
            <person name="Cubeta M.A."/>
            <person name="Thomas E."/>
            <person name="Dean R.A."/>
            <person name="Jabaji S."/>
            <person name="Neate S.M."/>
            <person name="Tavantzis S."/>
            <person name="Toda T."/>
            <person name="Vilgalys R."/>
            <person name="Bharathan N."/>
            <person name="Fedorova-Abrams N."/>
            <person name="Pakala S.B."/>
            <person name="Pakala S.M."/>
            <person name="Zafar N."/>
            <person name="Joardar V."/>
            <person name="Losada L."/>
            <person name="Nierman W.C."/>
        </authorList>
    </citation>
    <scope>NUCLEOTIDE SEQUENCE [LARGE SCALE GENOMIC DNA]</scope>
    <source>
        <strain evidence="3">AG-3</strain>
    </source>
</reference>
<protein>
    <recommendedName>
        <fullName evidence="1">Retrotransposon gag domain-containing protein</fullName>
    </recommendedName>
</protein>